<gene>
    <name evidence="2" type="ORF">Vretifemale_15735</name>
    <name evidence="3" type="ORF">Vretimale_14661</name>
</gene>
<dbReference type="Proteomes" id="UP000747110">
    <property type="component" value="Unassembled WGS sequence"/>
</dbReference>
<comment type="caution">
    <text evidence="2">The sequence shown here is derived from an EMBL/GenBank/DDBJ whole genome shotgun (WGS) entry which is preliminary data.</text>
</comment>
<dbReference type="EMBL" id="BNCP01000040">
    <property type="protein sequence ID" value="GIL87692.1"/>
    <property type="molecule type" value="Genomic_DNA"/>
</dbReference>
<reference evidence="2" key="1">
    <citation type="journal article" date="2021" name="Proc. Natl. Acad. Sci. U.S.A.">
        <title>Three genomes in the algal genus Volvox reveal the fate of a haploid sex-determining region after a transition to homothallism.</title>
        <authorList>
            <person name="Yamamoto K."/>
            <person name="Hamaji T."/>
            <person name="Kawai-Toyooka H."/>
            <person name="Matsuzaki R."/>
            <person name="Takahashi F."/>
            <person name="Nishimura Y."/>
            <person name="Kawachi M."/>
            <person name="Noguchi H."/>
            <person name="Minakuchi Y."/>
            <person name="Umen J.G."/>
            <person name="Toyoda A."/>
            <person name="Nozaki H."/>
        </authorList>
    </citation>
    <scope>NUCLEOTIDE SEQUENCE</scope>
    <source>
        <strain evidence="3">NIES-3785</strain>
        <strain evidence="2">NIES-3786</strain>
    </source>
</reference>
<evidence type="ECO:0000313" key="4">
    <source>
        <dbReference type="Proteomes" id="UP000747110"/>
    </source>
</evidence>
<evidence type="ECO:0000256" key="1">
    <source>
        <dbReference type="SAM" id="MobiDB-lite"/>
    </source>
</evidence>
<feature type="compositionally biased region" description="Low complexity" evidence="1">
    <location>
        <begin position="9"/>
        <end position="21"/>
    </location>
</feature>
<dbReference type="AlphaFoldDB" id="A0A8J4CVL9"/>
<accession>A0A8J4CVL9</accession>
<feature type="region of interest" description="Disordered" evidence="1">
    <location>
        <begin position="1"/>
        <end position="26"/>
    </location>
</feature>
<protein>
    <submittedName>
        <fullName evidence="2">Uncharacterized protein</fullName>
    </submittedName>
</protein>
<feature type="region of interest" description="Disordered" evidence="1">
    <location>
        <begin position="104"/>
        <end position="125"/>
    </location>
</feature>
<proteinExistence type="predicted"/>
<organism evidence="2 4">
    <name type="scientific">Volvox reticuliferus</name>
    <dbReference type="NCBI Taxonomy" id="1737510"/>
    <lineage>
        <taxon>Eukaryota</taxon>
        <taxon>Viridiplantae</taxon>
        <taxon>Chlorophyta</taxon>
        <taxon>core chlorophytes</taxon>
        <taxon>Chlorophyceae</taxon>
        <taxon>CS clade</taxon>
        <taxon>Chlamydomonadales</taxon>
        <taxon>Volvocaceae</taxon>
        <taxon>Volvox</taxon>
    </lineage>
</organism>
<evidence type="ECO:0000313" key="2">
    <source>
        <dbReference type="EMBL" id="GIL87692.1"/>
    </source>
</evidence>
<name>A0A8J4CVL9_9CHLO</name>
<dbReference type="EMBL" id="BNCQ01000037">
    <property type="protein sequence ID" value="GIM11099.1"/>
    <property type="molecule type" value="Genomic_DNA"/>
</dbReference>
<keyword evidence="4" id="KW-1185">Reference proteome</keyword>
<dbReference type="Proteomes" id="UP000722791">
    <property type="component" value="Unassembled WGS sequence"/>
</dbReference>
<feature type="compositionally biased region" description="Basic and acidic residues" evidence="1">
    <location>
        <begin position="114"/>
        <end position="125"/>
    </location>
</feature>
<evidence type="ECO:0000313" key="3">
    <source>
        <dbReference type="EMBL" id="GIM11099.1"/>
    </source>
</evidence>
<sequence>MDCTAVCANPPTQRNPTTNTPTKPPLFPLRTLPATVVANNGECNRTERTASPAVHFLRVQSSANPSSAYHHVCSRSVGRLKGCEYCSEGHWRLLQNERVLGIRSPAMERISPPSDERDTPDERAW</sequence>